<evidence type="ECO:0000259" key="3">
    <source>
        <dbReference type="Pfam" id="PF02638"/>
    </source>
</evidence>
<name>A0A927A149_9NOST</name>
<dbReference type="RefSeq" id="WP_190563281.1">
    <property type="nucleotide sequence ID" value="NZ_JACJQU010000014.1"/>
</dbReference>
<dbReference type="SUPFAM" id="SSF51445">
    <property type="entry name" value="(Trans)glycosidases"/>
    <property type="match status" value="1"/>
</dbReference>
<evidence type="ECO:0000256" key="1">
    <source>
        <dbReference type="ARBA" id="ARBA00022729"/>
    </source>
</evidence>
<evidence type="ECO:0000313" key="5">
    <source>
        <dbReference type="Proteomes" id="UP000662185"/>
    </source>
</evidence>
<dbReference type="SUPFAM" id="SSF69360">
    <property type="entry name" value="Cell wall binding repeat"/>
    <property type="match status" value="1"/>
</dbReference>
<organism evidence="4 5">
    <name type="scientific">Anabaena sphaerica FACHB-251</name>
    <dbReference type="NCBI Taxonomy" id="2692883"/>
    <lineage>
        <taxon>Bacteria</taxon>
        <taxon>Bacillati</taxon>
        <taxon>Cyanobacteriota</taxon>
        <taxon>Cyanophyceae</taxon>
        <taxon>Nostocales</taxon>
        <taxon>Nostocaceae</taxon>
        <taxon>Anabaena</taxon>
    </lineage>
</organism>
<dbReference type="InterPro" id="IPR017853">
    <property type="entry name" value="GH"/>
</dbReference>
<proteinExistence type="predicted"/>
<dbReference type="AlphaFoldDB" id="A0A927A149"/>
<protein>
    <submittedName>
        <fullName evidence="4">WG repeat-containing protein</fullName>
    </submittedName>
</protein>
<reference evidence="5" key="1">
    <citation type="journal article" date="2020" name="ISME J.">
        <title>Comparative genomics reveals insights into cyanobacterial evolution and habitat adaptation.</title>
        <authorList>
            <person name="Chen M.Y."/>
            <person name="Teng W.K."/>
            <person name="Zhao L."/>
            <person name="Hu C.X."/>
            <person name="Zhou Y.K."/>
            <person name="Han B.P."/>
            <person name="Song L.R."/>
            <person name="Shu W.S."/>
        </authorList>
    </citation>
    <scope>NUCLEOTIDE SEQUENCE [LARGE SCALE GENOMIC DNA]</scope>
    <source>
        <strain evidence="5">FACHB-251</strain>
    </source>
</reference>
<dbReference type="Proteomes" id="UP000662185">
    <property type="component" value="Unassembled WGS sequence"/>
</dbReference>
<dbReference type="Gene3D" id="3.20.20.80">
    <property type="entry name" value="Glycosidases"/>
    <property type="match status" value="1"/>
</dbReference>
<dbReference type="Pfam" id="PF14903">
    <property type="entry name" value="WG_beta_rep"/>
    <property type="match status" value="3"/>
</dbReference>
<evidence type="ECO:0000313" key="4">
    <source>
        <dbReference type="EMBL" id="MBD2295687.1"/>
    </source>
</evidence>
<evidence type="ECO:0000256" key="2">
    <source>
        <dbReference type="SAM" id="MobiDB-lite"/>
    </source>
</evidence>
<feature type="domain" description="Glycosyl hydrolase-like 10" evidence="3">
    <location>
        <begin position="3"/>
        <end position="318"/>
    </location>
</feature>
<dbReference type="PANTHER" id="PTHR43405:SF1">
    <property type="entry name" value="GLYCOSYL HYDROLASE DIGH"/>
    <property type="match status" value="1"/>
</dbReference>
<dbReference type="InterPro" id="IPR052177">
    <property type="entry name" value="Divisome_Glycosyl_Hydrolase"/>
</dbReference>
<keyword evidence="1" id="KW-0732">Signal</keyword>
<dbReference type="Pfam" id="PF02638">
    <property type="entry name" value="GHL10"/>
    <property type="match status" value="1"/>
</dbReference>
<gene>
    <name evidence="4" type="ORF">H6G06_19950</name>
</gene>
<keyword evidence="5" id="KW-1185">Reference proteome</keyword>
<sequence length="660" mass="75861">MDIRGVWITTTDSKVLNSKDNIAEAMKFLADTGFNVVFPVVWNQGFTNYRSEVMLKNFGVEINPREEFKKRDPLAELIAEAKKVNLAVIPWFEYGFMSSYQRNGGHIIAKKPKWAAIDYAGKNLSVNDYYWLNALDSEVQEFLLSLFLEVVKKYEVVGIQGDDHFPCFPMEGGYDEKTTARYQQEFNQQPPKPPERGNSKDPQWQNPQWKQWVRWRADILSNFLSRVYREIIKVNPELIISMAPSIYPWGYENYLQDSQTWVDLGLVDLIHPQLYQRELELYKRDINRLVANQFNKQQLPQLIPGILLKQSTYRIDTEHLYQAVKYNRSVGIQGEVFWFYEGLRENNNALANILKSSIYSQPPGKFDAKEIKNNTFTHRRINNDYCYITTSEEISLKVAFDWVEPFSEGMAALKMGYKWGFIDKTGKLISRLQFDTAAPFSEGLALVSIKNKYRYIDKTGQFIPVKTVKEWDDGSSFFKGIVFDDGASFSEGMAAVKIADKWGYIDQTGKIIIPARFDDAKSFSEDMAAVKIANQWGYISKTGETIILSQFDDATSFSEGLALVKVGNKLGYIDRTGQFIINPQFDEADIFSEGLAPAKLGKKWGYINQYAEFIIPPNFDFAKPFSQKMALVNVGGELKQDQEQEKAYFTGGKWGYIRKP</sequence>
<dbReference type="InterPro" id="IPR003790">
    <property type="entry name" value="GHL10"/>
</dbReference>
<comment type="caution">
    <text evidence="4">The sequence shown here is derived from an EMBL/GenBank/DDBJ whole genome shotgun (WGS) entry which is preliminary data.</text>
</comment>
<feature type="region of interest" description="Disordered" evidence="2">
    <location>
        <begin position="185"/>
        <end position="205"/>
    </location>
</feature>
<dbReference type="PANTHER" id="PTHR43405">
    <property type="entry name" value="GLYCOSYL HYDROLASE DIGH"/>
    <property type="match status" value="1"/>
</dbReference>
<dbReference type="InterPro" id="IPR032774">
    <property type="entry name" value="WG_beta_rep"/>
</dbReference>
<accession>A0A927A149</accession>
<dbReference type="EMBL" id="JACJQU010000014">
    <property type="protein sequence ID" value="MBD2295687.1"/>
    <property type="molecule type" value="Genomic_DNA"/>
</dbReference>